<proteinExistence type="predicted"/>
<keyword evidence="3" id="KW-1185">Reference proteome</keyword>
<dbReference type="OrthoDB" id="7631035at2"/>
<comment type="caution">
    <text evidence="2">The sequence shown here is derived from an EMBL/GenBank/DDBJ whole genome shotgun (WGS) entry which is preliminary data.</text>
</comment>
<evidence type="ECO:0000313" key="2">
    <source>
        <dbReference type="EMBL" id="KCZ91486.1"/>
    </source>
</evidence>
<protein>
    <recommendedName>
        <fullName evidence="4">Salt-induced outer membrane protein</fullName>
    </recommendedName>
</protein>
<keyword evidence="1" id="KW-0732">Signal</keyword>
<dbReference type="PATRIC" id="fig|1280951.3.peg.2597"/>
<accession>A0A059FLS8</accession>
<evidence type="ECO:0008006" key="4">
    <source>
        <dbReference type="Google" id="ProtNLM"/>
    </source>
</evidence>
<dbReference type="Pfam" id="PF04338">
    <property type="entry name" value="DUF481"/>
    <property type="match status" value="1"/>
</dbReference>
<gene>
    <name evidence="2" type="ORF">HHI_12879</name>
</gene>
<evidence type="ECO:0000256" key="1">
    <source>
        <dbReference type="SAM" id="SignalP"/>
    </source>
</evidence>
<feature type="signal peptide" evidence="1">
    <location>
        <begin position="1"/>
        <end position="20"/>
    </location>
</feature>
<feature type="chain" id="PRO_5001572588" description="Salt-induced outer membrane protein" evidence="1">
    <location>
        <begin position="21"/>
        <end position="249"/>
    </location>
</feature>
<name>A0A059FLS8_9PROT</name>
<evidence type="ECO:0000313" key="3">
    <source>
        <dbReference type="Proteomes" id="UP000025061"/>
    </source>
</evidence>
<reference evidence="2 3" key="1">
    <citation type="submission" date="2013-04" db="EMBL/GenBank/DDBJ databases">
        <title>Hyphomonas hirschiana VP5 Genome Sequencing.</title>
        <authorList>
            <person name="Lai Q."/>
            <person name="Shao Z."/>
        </authorList>
    </citation>
    <scope>NUCLEOTIDE SEQUENCE [LARGE SCALE GENOMIC DNA]</scope>
    <source>
        <strain evidence="2 3">VP5</strain>
    </source>
</reference>
<sequence>MRTILATIAAGSFLALSAQAQEQESQLKGEGSLSAGLNTGNTETSDLGIGVKMSHESQIWRNSVELVADYGTEDGNETKNRVFFAGQSDRTLSDRLFAFGRLSHEVDEFSGFDSRSFAGGGLGWQIFQDGPAIWSVEGGPGIKFDRISASTTGTPPVVVPAESEESFSAIATSKFGYTFNEAVKFGNDTNVIYADTSTQIGNKTTLTALLTKSLSARVSFEVRHETDPQSGFEPTDTATRVSLVYAFGG</sequence>
<dbReference type="RefSeq" id="WP_011647656.1">
    <property type="nucleotide sequence ID" value="NZ_ARYI01000011.1"/>
</dbReference>
<dbReference type="AlphaFoldDB" id="A0A059FLS8"/>
<dbReference type="EMBL" id="ARYI01000011">
    <property type="protein sequence ID" value="KCZ91486.1"/>
    <property type="molecule type" value="Genomic_DNA"/>
</dbReference>
<dbReference type="InterPro" id="IPR007433">
    <property type="entry name" value="DUF481"/>
</dbReference>
<dbReference type="Proteomes" id="UP000025061">
    <property type="component" value="Unassembled WGS sequence"/>
</dbReference>
<organism evidence="2 3">
    <name type="scientific">Hyphomonas hirschiana VP5</name>
    <dbReference type="NCBI Taxonomy" id="1280951"/>
    <lineage>
        <taxon>Bacteria</taxon>
        <taxon>Pseudomonadati</taxon>
        <taxon>Pseudomonadota</taxon>
        <taxon>Alphaproteobacteria</taxon>
        <taxon>Hyphomonadales</taxon>
        <taxon>Hyphomonadaceae</taxon>
        <taxon>Hyphomonas</taxon>
    </lineage>
</organism>